<gene>
    <name evidence="3" type="ORF">PIIN_00547</name>
</gene>
<proteinExistence type="predicted"/>
<name>G4U2R4_SERID</name>
<organism evidence="3 4">
    <name type="scientific">Serendipita indica (strain DSM 11827)</name>
    <name type="common">Root endophyte fungus</name>
    <name type="synonym">Piriformospora indica</name>
    <dbReference type="NCBI Taxonomy" id="1109443"/>
    <lineage>
        <taxon>Eukaryota</taxon>
        <taxon>Fungi</taxon>
        <taxon>Dikarya</taxon>
        <taxon>Basidiomycota</taxon>
        <taxon>Agaricomycotina</taxon>
        <taxon>Agaricomycetes</taxon>
        <taxon>Sebacinales</taxon>
        <taxon>Serendipitaceae</taxon>
        <taxon>Serendipita</taxon>
    </lineage>
</organism>
<dbReference type="AlphaFoldDB" id="G4U2R4"/>
<dbReference type="eggNOG" id="ENOG502SPAN">
    <property type="taxonomic scope" value="Eukaryota"/>
</dbReference>
<dbReference type="SUPFAM" id="SSF56112">
    <property type="entry name" value="Protein kinase-like (PK-like)"/>
    <property type="match status" value="2"/>
</dbReference>
<dbReference type="OrthoDB" id="5569250at2759"/>
<feature type="domain" description="Fungal-type protein kinase" evidence="2">
    <location>
        <begin position="359"/>
        <end position="568"/>
    </location>
</feature>
<evidence type="ECO:0000313" key="3">
    <source>
        <dbReference type="EMBL" id="CCA77903.1"/>
    </source>
</evidence>
<dbReference type="Pfam" id="PF17667">
    <property type="entry name" value="Pkinase_fungal"/>
    <property type="match status" value="1"/>
</dbReference>
<dbReference type="GO" id="GO:0004672">
    <property type="term" value="F:protein kinase activity"/>
    <property type="evidence" value="ECO:0007669"/>
    <property type="project" value="InterPro"/>
</dbReference>
<keyword evidence="4" id="KW-1185">Reference proteome</keyword>
<protein>
    <recommendedName>
        <fullName evidence="2">Fungal-type protein kinase domain-containing protein</fullName>
    </recommendedName>
</protein>
<reference evidence="3 4" key="1">
    <citation type="journal article" date="2011" name="PLoS Pathog.">
        <title>Endophytic Life Strategies Decoded by Genome and Transcriptome Analyses of the Mutualistic Root Symbiont Piriformospora indica.</title>
        <authorList>
            <person name="Zuccaro A."/>
            <person name="Lahrmann U."/>
            <person name="Guldener U."/>
            <person name="Langen G."/>
            <person name="Pfiffi S."/>
            <person name="Biedenkopf D."/>
            <person name="Wong P."/>
            <person name="Samans B."/>
            <person name="Grimm C."/>
            <person name="Basiewicz M."/>
            <person name="Murat C."/>
            <person name="Martin F."/>
            <person name="Kogel K.H."/>
        </authorList>
    </citation>
    <scope>NUCLEOTIDE SEQUENCE [LARGE SCALE GENOMIC DNA]</scope>
    <source>
        <strain evidence="3 4">DSM 11827</strain>
    </source>
</reference>
<dbReference type="OMA" id="WDALMPR"/>
<dbReference type="InterPro" id="IPR011009">
    <property type="entry name" value="Kinase-like_dom_sf"/>
</dbReference>
<dbReference type="HOGENOM" id="CLU_021658_0_0_1"/>
<feature type="region of interest" description="Disordered" evidence="1">
    <location>
        <begin position="1"/>
        <end position="43"/>
    </location>
</feature>
<sequence>MVPILTAHLRRGTMGDPTAPPKATVGPSQSSPLKPGRPMVDPASRSEWSEYVYSEPDIVKSISSKEMIAKLCPHVHEDLSWGKAAKSQKCNTSPLNIVEYLNELSVTVSKTKPTHRFKLFFIETRSDAPKDHPTGTICRPDFVGYRREPRRNLTAKTIKWSQIQVTGEIFAKGDTNYDTRSKAGSYAAFNLQARPDLVSGTGLCVKGSDVSIYFINASRIYTCDTTLSTRSGNVPRLIYAFMWNLYHPRVDPSFTLDLGPPPVFSLEVTPDLYKETLSILRVGDTLGRRTMILEDPKDPSLVIKEQYIQPQRRFREGALLDKIHANGSHFPGIVRHGYHGEVCDTDGKVISTGEGDYIRVKTRLVLLDKGKRFAEIETPREMLMIAYDALEVIRILHRTRHILHRDISSGNILFRPLSEVDPEFVPQDIGDMCFSHYLLESLGLRSDESQSSTVKRLGTSLLLADFDSAQDKMIDDADGRMARTGTSMYMAIAVRNNGVLPAIDEIPCIPAVHEDLLPRYRELLPDRLEHFPENESEIIKAKGVTYGRKFEHILRYDVESVFWCMVWWLLQARPEGSEQDKLQQKAWQNLIGAEDSRYDDYIVSRKRFPFHPDYIDISPLLESMREHLRIDLEFSKDKIKQKEPEYLCEVFQRLILNFLVEHRNAEFLWLPKDIKWRDIEGTPMGRAINSQ</sequence>
<dbReference type="Gene3D" id="1.10.510.10">
    <property type="entry name" value="Transferase(Phosphotransferase) domain 1"/>
    <property type="match status" value="1"/>
</dbReference>
<evidence type="ECO:0000256" key="1">
    <source>
        <dbReference type="SAM" id="MobiDB-lite"/>
    </source>
</evidence>
<evidence type="ECO:0000259" key="2">
    <source>
        <dbReference type="Pfam" id="PF17667"/>
    </source>
</evidence>
<evidence type="ECO:0000313" key="4">
    <source>
        <dbReference type="Proteomes" id="UP000007148"/>
    </source>
</evidence>
<dbReference type="InParanoid" id="G4U2R4"/>
<dbReference type="InterPro" id="IPR008266">
    <property type="entry name" value="Tyr_kinase_AS"/>
</dbReference>
<dbReference type="PROSITE" id="PS00109">
    <property type="entry name" value="PROTEIN_KINASE_TYR"/>
    <property type="match status" value="1"/>
</dbReference>
<comment type="caution">
    <text evidence="3">The sequence shown here is derived from an EMBL/GenBank/DDBJ whole genome shotgun (WGS) entry which is preliminary data.</text>
</comment>
<dbReference type="EMBL" id="CAFZ01001876">
    <property type="protein sequence ID" value="CCA77903.1"/>
    <property type="molecule type" value="Genomic_DNA"/>
</dbReference>
<dbReference type="InterPro" id="IPR040976">
    <property type="entry name" value="Pkinase_fungal"/>
</dbReference>
<dbReference type="Proteomes" id="UP000007148">
    <property type="component" value="Unassembled WGS sequence"/>
</dbReference>
<dbReference type="STRING" id="1109443.G4U2R4"/>
<accession>G4U2R4</accession>